<gene>
    <name evidence="1" type="ORF">CAEBREN_31985</name>
</gene>
<dbReference type="InParanoid" id="G0NMN9"/>
<dbReference type="EMBL" id="GL379911">
    <property type="protein sequence ID" value="EGT34198.1"/>
    <property type="molecule type" value="Genomic_DNA"/>
</dbReference>
<dbReference type="HOGENOM" id="CLU_2851740_0_0_1"/>
<reference evidence="2" key="1">
    <citation type="submission" date="2011-07" db="EMBL/GenBank/DDBJ databases">
        <authorList>
            <consortium name="Caenorhabditis brenneri Sequencing and Analysis Consortium"/>
            <person name="Wilson R.K."/>
        </authorList>
    </citation>
    <scope>NUCLEOTIDE SEQUENCE [LARGE SCALE GENOMIC DNA]</scope>
    <source>
        <strain evidence="2">PB2801</strain>
    </source>
</reference>
<name>G0NMN9_CAEBE</name>
<organism evidence="2">
    <name type="scientific">Caenorhabditis brenneri</name>
    <name type="common">Nematode worm</name>
    <dbReference type="NCBI Taxonomy" id="135651"/>
    <lineage>
        <taxon>Eukaryota</taxon>
        <taxon>Metazoa</taxon>
        <taxon>Ecdysozoa</taxon>
        <taxon>Nematoda</taxon>
        <taxon>Chromadorea</taxon>
        <taxon>Rhabditida</taxon>
        <taxon>Rhabditina</taxon>
        <taxon>Rhabditomorpha</taxon>
        <taxon>Rhabditoidea</taxon>
        <taxon>Rhabditidae</taxon>
        <taxon>Peloderinae</taxon>
        <taxon>Caenorhabditis</taxon>
    </lineage>
</organism>
<proteinExistence type="predicted"/>
<evidence type="ECO:0000313" key="2">
    <source>
        <dbReference type="Proteomes" id="UP000008068"/>
    </source>
</evidence>
<sequence>MKWVFCKYLIGRKSEFEVTTGLNGMKGSGTCELERIWSLEDSKSGFLQRGIFSVNGINWIFLINR</sequence>
<evidence type="ECO:0000313" key="1">
    <source>
        <dbReference type="EMBL" id="EGT34198.1"/>
    </source>
</evidence>
<keyword evidence="2" id="KW-1185">Reference proteome</keyword>
<dbReference type="Proteomes" id="UP000008068">
    <property type="component" value="Unassembled WGS sequence"/>
</dbReference>
<protein>
    <submittedName>
        <fullName evidence="1">Uncharacterized protein</fullName>
    </submittedName>
</protein>
<dbReference type="AlphaFoldDB" id="G0NMN9"/>
<accession>G0NMN9</accession>